<dbReference type="RefSeq" id="WP_158052837.1">
    <property type="nucleotide sequence ID" value="NZ_WBKB01000007.1"/>
</dbReference>
<evidence type="ECO:0000256" key="1">
    <source>
        <dbReference type="ARBA" id="ARBA00022679"/>
    </source>
</evidence>
<evidence type="ECO:0000259" key="2">
    <source>
        <dbReference type="PROSITE" id="PS51099"/>
    </source>
</evidence>
<reference evidence="3 4" key="1">
    <citation type="submission" date="2019-09" db="EMBL/GenBank/DDBJ databases">
        <title>Phylogeny of genus Pseudoclavibacter and closely related genus.</title>
        <authorList>
            <person name="Li Y."/>
        </authorList>
    </citation>
    <scope>NUCLEOTIDE SEQUENCE [LARGE SCALE GENOMIC DNA]</scope>
    <source>
        <strain evidence="3 4">KCTC 13959</strain>
    </source>
</reference>
<name>A0A7J5B8X6_9MICO</name>
<dbReference type="GO" id="GO:0009401">
    <property type="term" value="P:phosphoenolpyruvate-dependent sugar phosphotransferase system"/>
    <property type="evidence" value="ECO:0007669"/>
    <property type="project" value="InterPro"/>
</dbReference>
<evidence type="ECO:0000313" key="3">
    <source>
        <dbReference type="EMBL" id="KAB1641886.1"/>
    </source>
</evidence>
<dbReference type="InterPro" id="IPR036095">
    <property type="entry name" value="PTS_EIIB-like_sf"/>
</dbReference>
<dbReference type="Pfam" id="PF02302">
    <property type="entry name" value="PTS_IIB"/>
    <property type="match status" value="1"/>
</dbReference>
<dbReference type="InterPro" id="IPR013011">
    <property type="entry name" value="PTS_EIIB_2"/>
</dbReference>
<keyword evidence="3" id="KW-0762">Sugar transport</keyword>
<dbReference type="OrthoDB" id="6603449at2"/>
<dbReference type="Proteomes" id="UP000433493">
    <property type="component" value="Unassembled WGS sequence"/>
</dbReference>
<keyword evidence="3" id="KW-0813">Transport</keyword>
<accession>A0A7J5B8X6</accession>
<dbReference type="InterPro" id="IPR003501">
    <property type="entry name" value="PTS_EIIB_2/3"/>
</dbReference>
<gene>
    <name evidence="3" type="ORF">F8O05_11215</name>
</gene>
<dbReference type="CDD" id="cd05563">
    <property type="entry name" value="PTS_IIB_ascorbate"/>
    <property type="match status" value="1"/>
</dbReference>
<keyword evidence="4" id="KW-1185">Reference proteome</keyword>
<dbReference type="EMBL" id="WBKB01000007">
    <property type="protein sequence ID" value="KAB1641886.1"/>
    <property type="molecule type" value="Genomic_DNA"/>
</dbReference>
<dbReference type="Gene3D" id="3.40.50.2300">
    <property type="match status" value="1"/>
</dbReference>
<proteinExistence type="predicted"/>
<organism evidence="3 4">
    <name type="scientific">Gulosibacter chungangensis</name>
    <dbReference type="NCBI Taxonomy" id="979746"/>
    <lineage>
        <taxon>Bacteria</taxon>
        <taxon>Bacillati</taxon>
        <taxon>Actinomycetota</taxon>
        <taxon>Actinomycetes</taxon>
        <taxon>Micrococcales</taxon>
        <taxon>Microbacteriaceae</taxon>
        <taxon>Gulosibacter</taxon>
    </lineage>
</organism>
<dbReference type="SUPFAM" id="SSF52794">
    <property type="entry name" value="PTS system IIB component-like"/>
    <property type="match status" value="1"/>
</dbReference>
<sequence length="91" mass="9503">MKIIAVCGMGIGTSVLLKMNIDQALETLGIEGDVEAADISSARGAAASADLVMTSSELVEQLGDIDTPIIVVDNFVDQAEVQEKLQQGLNL</sequence>
<comment type="caution">
    <text evidence="3">The sequence shown here is derived from an EMBL/GenBank/DDBJ whole genome shotgun (WGS) entry which is preliminary data.</text>
</comment>
<dbReference type="GO" id="GO:0008982">
    <property type="term" value="F:protein-N(PI)-phosphohistidine-sugar phosphotransferase activity"/>
    <property type="evidence" value="ECO:0007669"/>
    <property type="project" value="InterPro"/>
</dbReference>
<dbReference type="PROSITE" id="PS51099">
    <property type="entry name" value="PTS_EIIB_TYPE_2"/>
    <property type="match status" value="1"/>
</dbReference>
<keyword evidence="1" id="KW-0808">Transferase</keyword>
<evidence type="ECO:0000313" key="4">
    <source>
        <dbReference type="Proteomes" id="UP000433493"/>
    </source>
</evidence>
<dbReference type="AlphaFoldDB" id="A0A7J5B8X6"/>
<feature type="domain" description="PTS EIIB type-2" evidence="2">
    <location>
        <begin position="1"/>
        <end position="91"/>
    </location>
</feature>
<protein>
    <submittedName>
        <fullName evidence="3">PTS sugar transporter subunit IIB</fullName>
    </submittedName>
</protein>